<keyword evidence="7" id="KW-1185">Reference proteome</keyword>
<feature type="coiled-coil region" evidence="4">
    <location>
        <begin position="208"/>
        <end position="235"/>
    </location>
</feature>
<dbReference type="eggNOG" id="COG2268">
    <property type="taxonomic scope" value="Bacteria"/>
</dbReference>
<dbReference type="Gene3D" id="3.30.479.30">
    <property type="entry name" value="Band 7 domain"/>
    <property type="match status" value="1"/>
</dbReference>
<dbReference type="Pfam" id="PF15975">
    <property type="entry name" value="Flot"/>
    <property type="match status" value="1"/>
</dbReference>
<proteinExistence type="inferred from homology"/>
<dbReference type="AlphaFoldDB" id="D1BT89"/>
<evidence type="ECO:0000313" key="7">
    <source>
        <dbReference type="Proteomes" id="UP000002255"/>
    </source>
</evidence>
<dbReference type="GO" id="GO:0072659">
    <property type="term" value="P:protein localization to plasma membrane"/>
    <property type="evidence" value="ECO:0007669"/>
    <property type="project" value="TreeGrafter"/>
</dbReference>
<evidence type="ECO:0000256" key="2">
    <source>
        <dbReference type="ARBA" id="ARBA00007161"/>
    </source>
</evidence>
<evidence type="ECO:0000256" key="3">
    <source>
        <dbReference type="ARBA" id="ARBA00023136"/>
    </source>
</evidence>
<gene>
    <name evidence="6" type="ordered locus">Xcel_1912</name>
</gene>
<dbReference type="SMART" id="SM00244">
    <property type="entry name" value="PHB"/>
    <property type="match status" value="1"/>
</dbReference>
<protein>
    <submittedName>
        <fullName evidence="6">Band 7 protein</fullName>
    </submittedName>
</protein>
<comment type="similarity">
    <text evidence="2">Belongs to the band 7/mec-2 family. Flotillin subfamily.</text>
</comment>
<dbReference type="PANTHER" id="PTHR13806:SF46">
    <property type="entry name" value="FLOTILLIN-1-RELATED"/>
    <property type="match status" value="1"/>
</dbReference>
<dbReference type="STRING" id="446471.Xcel_1912"/>
<dbReference type="RefSeq" id="WP_012878673.1">
    <property type="nucleotide sequence ID" value="NC_013530.1"/>
</dbReference>
<dbReference type="InterPro" id="IPR031905">
    <property type="entry name" value="Flotillin_C"/>
</dbReference>
<dbReference type="InterPro" id="IPR036013">
    <property type="entry name" value="Band_7/SPFH_dom_sf"/>
</dbReference>
<comment type="subcellular location">
    <subcellularLocation>
        <location evidence="1">Membrane</location>
    </subcellularLocation>
</comment>
<dbReference type="CDD" id="cd03399">
    <property type="entry name" value="SPFH_flotillin"/>
    <property type="match status" value="1"/>
</dbReference>
<dbReference type="OrthoDB" id="9786220at2"/>
<dbReference type="EMBL" id="CP001821">
    <property type="protein sequence ID" value="ACZ30931.1"/>
    <property type="molecule type" value="Genomic_DNA"/>
</dbReference>
<keyword evidence="3" id="KW-0472">Membrane</keyword>
<evidence type="ECO:0000313" key="6">
    <source>
        <dbReference type="EMBL" id="ACZ30931.1"/>
    </source>
</evidence>
<dbReference type="KEGG" id="xce:Xcel_1912"/>
<dbReference type="PANTHER" id="PTHR13806">
    <property type="entry name" value="FLOTILLIN-RELATED"/>
    <property type="match status" value="1"/>
</dbReference>
<evidence type="ECO:0000256" key="1">
    <source>
        <dbReference type="ARBA" id="ARBA00004370"/>
    </source>
</evidence>
<reference evidence="7" key="1">
    <citation type="submission" date="2009-11" db="EMBL/GenBank/DDBJ databases">
        <title>The complete chromosome of Xylanimonas cellulosilytica DSM 15894.</title>
        <authorList>
            <consortium name="US DOE Joint Genome Institute (JGI-PGF)"/>
            <person name="Lucas S."/>
            <person name="Copeland A."/>
            <person name="Lapidus A."/>
            <person name="Glavina del Rio T."/>
            <person name="Dalin E."/>
            <person name="Tice H."/>
            <person name="Bruce D."/>
            <person name="Goodwin L."/>
            <person name="Pitluck S."/>
            <person name="Kyrpides N."/>
            <person name="Mavromatis K."/>
            <person name="Ivanova N."/>
            <person name="Mikhailova N."/>
            <person name="Foster B."/>
            <person name="Clum A."/>
            <person name="Brettin T."/>
            <person name="Detter J.C."/>
            <person name="Han C."/>
            <person name="Larimer F."/>
            <person name="Land M."/>
            <person name="Hauser L."/>
            <person name="Markowitz V."/>
            <person name="Cheng J.F."/>
            <person name="Hugenholtz P."/>
            <person name="Woyke T."/>
            <person name="Wu D."/>
            <person name="Gehrich-Schroeter G."/>
            <person name="Schneider S."/>
            <person name="Pukall S.R."/>
            <person name="Klenk H.P."/>
            <person name="Eisen J.A."/>
        </authorList>
    </citation>
    <scope>NUCLEOTIDE SEQUENCE [LARGE SCALE GENOMIC DNA]</scope>
    <source>
        <strain evidence="7">DSM 15894 / CECT 5975 / LMG 20990 / XIL07</strain>
    </source>
</reference>
<accession>D1BT89</accession>
<dbReference type="InterPro" id="IPR001107">
    <property type="entry name" value="Band_7"/>
</dbReference>
<dbReference type="GO" id="GO:0002020">
    <property type="term" value="F:protease binding"/>
    <property type="evidence" value="ECO:0007669"/>
    <property type="project" value="TreeGrafter"/>
</dbReference>
<reference evidence="6 7" key="2">
    <citation type="journal article" date="2010" name="Stand. Genomic Sci.">
        <title>Complete genome sequence of Xylanimonas cellulosilytica type strain (XIL07).</title>
        <authorList>
            <person name="Foster B."/>
            <person name="Pukall R."/>
            <person name="Abt B."/>
            <person name="Nolan M."/>
            <person name="Glavina Del Rio T."/>
            <person name="Chen F."/>
            <person name="Lucas S."/>
            <person name="Tice H."/>
            <person name="Pitluck S."/>
            <person name="Cheng J.-F."/>
            <person name="Chertkov O."/>
            <person name="Brettin T."/>
            <person name="Han C."/>
            <person name="Detter J.C."/>
            <person name="Bruce D."/>
            <person name="Goodwin L."/>
            <person name="Ivanova N."/>
            <person name="Mavromatis K."/>
            <person name="Pati A."/>
            <person name="Mikhailova N."/>
            <person name="Chen A."/>
            <person name="Palaniappan K."/>
            <person name="Land M."/>
            <person name="Hauser L."/>
            <person name="Chang Y.-J."/>
            <person name="Jeffries C.D."/>
            <person name="Chain P."/>
            <person name="Rohde M."/>
            <person name="Goeker M."/>
            <person name="Bristow J."/>
            <person name="Eisen J.A."/>
            <person name="Markowitz V."/>
            <person name="Hugenholtz P."/>
            <person name="Kyrpides N.C."/>
            <person name="Klenk H.-P."/>
            <person name="Lapidus A."/>
        </authorList>
    </citation>
    <scope>NUCLEOTIDE SEQUENCE [LARGE SCALE GENOMIC DNA]</scope>
    <source>
        <strain evidence="7">DSM 15894 / CECT 5975 / LMG 20990 / XIL07</strain>
    </source>
</reference>
<dbReference type="Pfam" id="PF01145">
    <property type="entry name" value="Band_7"/>
    <property type="match status" value="1"/>
</dbReference>
<organism evidence="6 7">
    <name type="scientific">Xylanimonas cellulosilytica (strain DSM 15894 / JCM 12276 / CECT 5975 / KCTC 9989 / LMG 20990 / NBRC 107835 / XIL07)</name>
    <dbReference type="NCBI Taxonomy" id="446471"/>
    <lineage>
        <taxon>Bacteria</taxon>
        <taxon>Bacillati</taxon>
        <taxon>Actinomycetota</taxon>
        <taxon>Actinomycetes</taxon>
        <taxon>Micrococcales</taxon>
        <taxon>Promicromonosporaceae</taxon>
        <taxon>Xylanimonas</taxon>
    </lineage>
</organism>
<dbReference type="Proteomes" id="UP000002255">
    <property type="component" value="Chromosome"/>
</dbReference>
<evidence type="ECO:0000259" key="5">
    <source>
        <dbReference type="SMART" id="SM00244"/>
    </source>
</evidence>
<dbReference type="InterPro" id="IPR027705">
    <property type="entry name" value="Flotillin_fam"/>
</dbReference>
<evidence type="ECO:0000256" key="4">
    <source>
        <dbReference type="SAM" id="Coils"/>
    </source>
</evidence>
<feature type="domain" description="Band 7" evidence="5">
    <location>
        <begin position="25"/>
        <end position="205"/>
    </location>
</feature>
<dbReference type="SUPFAM" id="SSF117892">
    <property type="entry name" value="Band 7/SPFH domain"/>
    <property type="match status" value="1"/>
</dbReference>
<name>D1BT89_XYLCX</name>
<keyword evidence="4" id="KW-0175">Coiled coil</keyword>
<sequence>MPPTAIFAIAALVLVVAIVIGAVVSRYRIPKANEALVITGGKGGNEGVKVVIGSGVFVVPFVQRSASISLDATEVPMRVDEGVTSDKIKVTVDAVALAKIDGTPEGVRAAAQRFLGREEEVPGVVATVLAGALRGVVGNMTVEEVLADRAKFATEIKDEAAKALSESGLRIDTLQINAIQSEPADYIVNLGRPQAAAVRREAEIAEASNAQQSAKAQAEARIAIAEANKMAALREAEFKKETDAAQAEAAAVGPKVAAAQQAEITRAEQGNAQQQVELTKLRLDSDVRAKADADLYSAQKQAEAKQYAAQKQADADLYAAEKDAAARAVAVERAAVAEKVRLESEGTGLANSLKAQGLAQAEATRANGQADAEAIRAKGEAEAATNALLAEAFEKYGQQAVIERVLTALPAMIEAAAKPLGEIDNITVLGDAAGASKITSLATDLLTQVPAVAKAATGLDIMGLLTTYLSGQSQAQVEGQGQVGITAPGSLS</sequence>
<dbReference type="HOGENOM" id="CLU_038134_0_1_11"/>
<dbReference type="GO" id="GO:0005886">
    <property type="term" value="C:plasma membrane"/>
    <property type="evidence" value="ECO:0007669"/>
    <property type="project" value="TreeGrafter"/>
</dbReference>